<reference evidence="7 8" key="1">
    <citation type="submission" date="2021-01" db="EMBL/GenBank/DDBJ databases">
        <title>Whole genome shotgun sequence of Microbispora corallina NBRC 16416.</title>
        <authorList>
            <person name="Komaki H."/>
            <person name="Tamura T."/>
        </authorList>
    </citation>
    <scope>NUCLEOTIDE SEQUENCE [LARGE SCALE GENOMIC DNA]</scope>
    <source>
        <strain evidence="7 8">NBRC 16416</strain>
    </source>
</reference>
<feature type="transmembrane region" description="Helical" evidence="5">
    <location>
        <begin position="29"/>
        <end position="51"/>
    </location>
</feature>
<dbReference type="Pfam" id="PF04138">
    <property type="entry name" value="GtrA_DPMS_TM"/>
    <property type="match status" value="1"/>
</dbReference>
<dbReference type="InterPro" id="IPR007267">
    <property type="entry name" value="GtrA_DPMS_TM"/>
</dbReference>
<dbReference type="Proteomes" id="UP000603904">
    <property type="component" value="Unassembled WGS sequence"/>
</dbReference>
<comment type="caution">
    <text evidence="7">The sequence shown here is derived from an EMBL/GenBank/DDBJ whole genome shotgun (WGS) entry which is preliminary data.</text>
</comment>
<evidence type="ECO:0000256" key="5">
    <source>
        <dbReference type="SAM" id="Phobius"/>
    </source>
</evidence>
<keyword evidence="2 5" id="KW-0812">Transmembrane</keyword>
<gene>
    <name evidence="7" type="ORF">Mco01_47360</name>
</gene>
<keyword evidence="3 5" id="KW-1133">Transmembrane helix</keyword>
<dbReference type="EMBL" id="BOOC01000025">
    <property type="protein sequence ID" value="GIH41736.1"/>
    <property type="molecule type" value="Genomic_DNA"/>
</dbReference>
<feature type="domain" description="GtrA/DPMS transmembrane" evidence="6">
    <location>
        <begin position="29"/>
        <end position="145"/>
    </location>
</feature>
<feature type="transmembrane region" description="Helical" evidence="5">
    <location>
        <begin position="92"/>
        <end position="113"/>
    </location>
</feature>
<evidence type="ECO:0000256" key="3">
    <source>
        <dbReference type="ARBA" id="ARBA00022989"/>
    </source>
</evidence>
<protein>
    <recommendedName>
        <fullName evidence="6">GtrA/DPMS transmembrane domain-containing protein</fullName>
    </recommendedName>
</protein>
<sequence length="151" mass="16225">MLESKTRGPHTVRGAWAAIPALLGQRITYLLAGAMTAGVYYALLVVGLLVTKNAVPYLFLVVAGHLLTVLIVYPLYRLVVFQAHGIGWVRGYLRFYAVGLTFLGASAVGLPILVQIAGVPLLAAQALIILLNPPLSYAVNRAWTFREPGNA</sequence>
<organism evidence="7 8">
    <name type="scientific">Microbispora corallina</name>
    <dbReference type="NCBI Taxonomy" id="83302"/>
    <lineage>
        <taxon>Bacteria</taxon>
        <taxon>Bacillati</taxon>
        <taxon>Actinomycetota</taxon>
        <taxon>Actinomycetes</taxon>
        <taxon>Streptosporangiales</taxon>
        <taxon>Streptosporangiaceae</taxon>
        <taxon>Microbispora</taxon>
    </lineage>
</organism>
<evidence type="ECO:0000256" key="1">
    <source>
        <dbReference type="ARBA" id="ARBA00004141"/>
    </source>
</evidence>
<evidence type="ECO:0000256" key="4">
    <source>
        <dbReference type="ARBA" id="ARBA00023136"/>
    </source>
</evidence>
<name>A0ABQ4G3W4_9ACTN</name>
<keyword evidence="4 5" id="KW-0472">Membrane</keyword>
<accession>A0ABQ4G3W4</accession>
<evidence type="ECO:0000259" key="6">
    <source>
        <dbReference type="Pfam" id="PF04138"/>
    </source>
</evidence>
<feature type="transmembrane region" description="Helical" evidence="5">
    <location>
        <begin position="119"/>
        <end position="139"/>
    </location>
</feature>
<keyword evidence="8" id="KW-1185">Reference proteome</keyword>
<proteinExistence type="predicted"/>
<comment type="subcellular location">
    <subcellularLocation>
        <location evidence="1">Membrane</location>
        <topology evidence="1">Multi-pass membrane protein</topology>
    </subcellularLocation>
</comment>
<feature type="transmembrane region" description="Helical" evidence="5">
    <location>
        <begin position="57"/>
        <end position="80"/>
    </location>
</feature>
<dbReference type="RefSeq" id="WP_204059062.1">
    <property type="nucleotide sequence ID" value="NZ_BAAAGP010000007.1"/>
</dbReference>
<evidence type="ECO:0000313" key="7">
    <source>
        <dbReference type="EMBL" id="GIH41736.1"/>
    </source>
</evidence>
<evidence type="ECO:0000256" key="2">
    <source>
        <dbReference type="ARBA" id="ARBA00022692"/>
    </source>
</evidence>
<evidence type="ECO:0000313" key="8">
    <source>
        <dbReference type="Proteomes" id="UP000603904"/>
    </source>
</evidence>